<gene>
    <name evidence="2" type="ORF">BD626DRAFT_571585</name>
</gene>
<organism evidence="2 3">
    <name type="scientific">Schizophyllum amplum</name>
    <dbReference type="NCBI Taxonomy" id="97359"/>
    <lineage>
        <taxon>Eukaryota</taxon>
        <taxon>Fungi</taxon>
        <taxon>Dikarya</taxon>
        <taxon>Basidiomycota</taxon>
        <taxon>Agaricomycotina</taxon>
        <taxon>Agaricomycetes</taxon>
        <taxon>Agaricomycetidae</taxon>
        <taxon>Agaricales</taxon>
        <taxon>Schizophyllaceae</taxon>
        <taxon>Schizophyllum</taxon>
    </lineage>
</organism>
<evidence type="ECO:0000313" key="3">
    <source>
        <dbReference type="Proteomes" id="UP000320762"/>
    </source>
</evidence>
<proteinExistence type="predicted"/>
<accession>A0A550C6U6</accession>
<reference evidence="2 3" key="1">
    <citation type="journal article" date="2019" name="New Phytol.">
        <title>Comparative genomics reveals unique wood-decay strategies and fruiting body development in the Schizophyllaceae.</title>
        <authorList>
            <person name="Almasi E."/>
            <person name="Sahu N."/>
            <person name="Krizsan K."/>
            <person name="Balint B."/>
            <person name="Kovacs G.M."/>
            <person name="Kiss B."/>
            <person name="Cseklye J."/>
            <person name="Drula E."/>
            <person name="Henrissat B."/>
            <person name="Nagy I."/>
            <person name="Chovatia M."/>
            <person name="Adam C."/>
            <person name="LaButti K."/>
            <person name="Lipzen A."/>
            <person name="Riley R."/>
            <person name="Grigoriev I.V."/>
            <person name="Nagy L.G."/>
        </authorList>
    </citation>
    <scope>NUCLEOTIDE SEQUENCE [LARGE SCALE GENOMIC DNA]</scope>
    <source>
        <strain evidence="2 3">NL-1724</strain>
    </source>
</reference>
<evidence type="ECO:0000313" key="2">
    <source>
        <dbReference type="EMBL" id="TRM60512.1"/>
    </source>
</evidence>
<keyword evidence="3" id="KW-1185">Reference proteome</keyword>
<evidence type="ECO:0008006" key="4">
    <source>
        <dbReference type="Google" id="ProtNLM"/>
    </source>
</evidence>
<dbReference type="OrthoDB" id="2526979at2759"/>
<evidence type="ECO:0000256" key="1">
    <source>
        <dbReference type="SAM" id="MobiDB-lite"/>
    </source>
</evidence>
<dbReference type="Proteomes" id="UP000320762">
    <property type="component" value="Unassembled WGS sequence"/>
</dbReference>
<comment type="caution">
    <text evidence="2">The sequence shown here is derived from an EMBL/GenBank/DDBJ whole genome shotgun (WGS) entry which is preliminary data.</text>
</comment>
<dbReference type="EMBL" id="VDMD01000021">
    <property type="protein sequence ID" value="TRM60512.1"/>
    <property type="molecule type" value="Genomic_DNA"/>
</dbReference>
<name>A0A550C6U6_9AGAR</name>
<protein>
    <recommendedName>
        <fullName evidence="4">HIT-type domain-containing protein</fullName>
    </recommendedName>
</protein>
<feature type="compositionally biased region" description="Basic residues" evidence="1">
    <location>
        <begin position="148"/>
        <end position="159"/>
    </location>
</feature>
<dbReference type="AlphaFoldDB" id="A0A550C6U6"/>
<sequence>MQSAQPYRSHRSRTISMASMASYASSSSALGAPKLSIDIPKAPPSLVTPPSHAHGAFTPTHSASEALRYLHATTKRGLWRKRRPVPDCFQDSGYASSPAIPSFSRTAPCPGGSHSSAASSTTTLLDDGTCISSPDSMHPAKGLGAHVGGKHHQSLHHKSAPPSRPNQTLRNGAPHPSHRQTESDMHPILARLERESRVCAGVVCATCGCSGQGFPKCPRCSQQWCSRECRMPGGKRHVCRSPA</sequence>
<feature type="region of interest" description="Disordered" evidence="1">
    <location>
        <begin position="130"/>
        <end position="184"/>
    </location>
</feature>